<accession>A0AAN9MZV4</accession>
<comment type="caution">
    <text evidence="1">The sequence shown here is derived from an EMBL/GenBank/DDBJ whole genome shotgun (WGS) entry which is preliminary data.</text>
</comment>
<sequence>MVDGFPFLLPAATALLGASQTEDDGESREREKILEISLRHRDIKPLQFLTCKKLHRPEALITKVLTKFAKYAGTAIFIERGASLDPLGAANSWLNCGRYFMARKNLRESRKDDCL</sequence>
<name>A0AAN9MZV4_CANGL</name>
<protein>
    <submittedName>
        <fullName evidence="1">Uncharacterized protein</fullName>
    </submittedName>
</protein>
<dbReference type="Proteomes" id="UP001367508">
    <property type="component" value="Unassembled WGS sequence"/>
</dbReference>
<keyword evidence="2" id="KW-1185">Reference proteome</keyword>
<dbReference type="EMBL" id="JAYMYQ010000001">
    <property type="protein sequence ID" value="KAK7360638.1"/>
    <property type="molecule type" value="Genomic_DNA"/>
</dbReference>
<evidence type="ECO:0000313" key="1">
    <source>
        <dbReference type="EMBL" id="KAK7360638.1"/>
    </source>
</evidence>
<evidence type="ECO:0000313" key="2">
    <source>
        <dbReference type="Proteomes" id="UP001367508"/>
    </source>
</evidence>
<gene>
    <name evidence="1" type="ORF">VNO77_02646</name>
</gene>
<organism evidence="1 2">
    <name type="scientific">Canavalia gladiata</name>
    <name type="common">Sword bean</name>
    <name type="synonym">Dolichos gladiatus</name>
    <dbReference type="NCBI Taxonomy" id="3824"/>
    <lineage>
        <taxon>Eukaryota</taxon>
        <taxon>Viridiplantae</taxon>
        <taxon>Streptophyta</taxon>
        <taxon>Embryophyta</taxon>
        <taxon>Tracheophyta</taxon>
        <taxon>Spermatophyta</taxon>
        <taxon>Magnoliopsida</taxon>
        <taxon>eudicotyledons</taxon>
        <taxon>Gunneridae</taxon>
        <taxon>Pentapetalae</taxon>
        <taxon>rosids</taxon>
        <taxon>fabids</taxon>
        <taxon>Fabales</taxon>
        <taxon>Fabaceae</taxon>
        <taxon>Papilionoideae</taxon>
        <taxon>50 kb inversion clade</taxon>
        <taxon>NPAAA clade</taxon>
        <taxon>indigoferoid/millettioid clade</taxon>
        <taxon>Phaseoleae</taxon>
        <taxon>Canavalia</taxon>
    </lineage>
</organism>
<dbReference type="AlphaFoldDB" id="A0AAN9MZV4"/>
<proteinExistence type="predicted"/>
<reference evidence="1 2" key="1">
    <citation type="submission" date="2024-01" db="EMBL/GenBank/DDBJ databases">
        <title>The genomes of 5 underutilized Papilionoideae crops provide insights into root nodulation and disease resistanc.</title>
        <authorList>
            <person name="Jiang F."/>
        </authorList>
    </citation>
    <scope>NUCLEOTIDE SEQUENCE [LARGE SCALE GENOMIC DNA]</scope>
    <source>
        <strain evidence="1">LVBAO_FW01</strain>
        <tissue evidence="1">Leaves</tissue>
    </source>
</reference>